<dbReference type="InterPro" id="IPR004175">
    <property type="entry name" value="RNA_CPDase"/>
</dbReference>
<keyword evidence="1 2" id="KW-0378">Hydrolase</keyword>
<dbReference type="InterPro" id="IPR014051">
    <property type="entry name" value="Phosphoesterase_HXTX"/>
</dbReference>
<dbReference type="PANTHER" id="PTHR35561">
    <property type="entry name" value="RNA 2',3'-CYCLIC PHOSPHODIESTERASE"/>
    <property type="match status" value="1"/>
</dbReference>
<dbReference type="OrthoDB" id="7061261at2"/>
<dbReference type="GO" id="GO:0008664">
    <property type="term" value="F:RNA 2',3'-cyclic 3'-phosphodiesterase activity"/>
    <property type="evidence" value="ECO:0007669"/>
    <property type="project" value="UniProtKB-EC"/>
</dbReference>
<dbReference type="SUPFAM" id="SSF55144">
    <property type="entry name" value="LigT-like"/>
    <property type="match status" value="1"/>
</dbReference>
<gene>
    <name evidence="4" type="ORF">EV688_103154</name>
</gene>
<dbReference type="Gene3D" id="3.90.1140.10">
    <property type="entry name" value="Cyclic phosphodiesterase"/>
    <property type="match status" value="1"/>
</dbReference>
<keyword evidence="5" id="KW-1185">Reference proteome</keyword>
<dbReference type="EMBL" id="SLWX01000003">
    <property type="protein sequence ID" value="TCO77140.1"/>
    <property type="molecule type" value="Genomic_DNA"/>
</dbReference>
<dbReference type="HAMAP" id="MF_01940">
    <property type="entry name" value="RNA_CPDase"/>
    <property type="match status" value="1"/>
</dbReference>
<evidence type="ECO:0000313" key="4">
    <source>
        <dbReference type="EMBL" id="TCO77140.1"/>
    </source>
</evidence>
<evidence type="ECO:0000259" key="3">
    <source>
        <dbReference type="Pfam" id="PF02834"/>
    </source>
</evidence>
<comment type="catalytic activity">
    <reaction evidence="2">
        <text>a 3'-end 2',3'-cyclophospho-ribonucleotide-RNA + H2O = a 3'-end 2'-phospho-ribonucleotide-RNA + H(+)</text>
        <dbReference type="Rhea" id="RHEA:11828"/>
        <dbReference type="Rhea" id="RHEA-COMP:10464"/>
        <dbReference type="Rhea" id="RHEA-COMP:17353"/>
        <dbReference type="ChEBI" id="CHEBI:15377"/>
        <dbReference type="ChEBI" id="CHEBI:15378"/>
        <dbReference type="ChEBI" id="CHEBI:83064"/>
        <dbReference type="ChEBI" id="CHEBI:173113"/>
        <dbReference type="EC" id="3.1.4.58"/>
    </reaction>
</comment>
<evidence type="ECO:0000256" key="1">
    <source>
        <dbReference type="ARBA" id="ARBA00022801"/>
    </source>
</evidence>
<dbReference type="GO" id="GO:0004113">
    <property type="term" value="F:2',3'-cyclic-nucleotide 3'-phosphodiesterase activity"/>
    <property type="evidence" value="ECO:0007669"/>
    <property type="project" value="InterPro"/>
</dbReference>
<feature type="short sequence motif" description="HXTX 2" evidence="2">
    <location>
        <begin position="124"/>
        <end position="127"/>
    </location>
</feature>
<dbReference type="Pfam" id="PF02834">
    <property type="entry name" value="LigT_PEase"/>
    <property type="match status" value="1"/>
</dbReference>
<comment type="similarity">
    <text evidence="2">Belongs to the 2H phosphoesterase superfamily. ThpR family.</text>
</comment>
<feature type="active site" description="Proton donor" evidence="2">
    <location>
        <position position="38"/>
    </location>
</feature>
<dbReference type="GO" id="GO:0016874">
    <property type="term" value="F:ligase activity"/>
    <property type="evidence" value="ECO:0007669"/>
    <property type="project" value="UniProtKB-KW"/>
</dbReference>
<protein>
    <recommendedName>
        <fullName evidence="2">RNA 2',3'-cyclic phosphodiesterase</fullName>
        <shortName evidence="2">RNA 2',3'-CPDase</shortName>
        <ecNumber evidence="2">3.1.4.58</ecNumber>
    </recommendedName>
</protein>
<dbReference type="Proteomes" id="UP000294980">
    <property type="component" value="Unassembled WGS sequence"/>
</dbReference>
<organism evidence="4 5">
    <name type="scientific">Chromatocurvus halotolerans</name>
    <dbReference type="NCBI Taxonomy" id="1132028"/>
    <lineage>
        <taxon>Bacteria</taxon>
        <taxon>Pseudomonadati</taxon>
        <taxon>Pseudomonadota</taxon>
        <taxon>Gammaproteobacteria</taxon>
        <taxon>Cellvibrionales</taxon>
        <taxon>Halieaceae</taxon>
        <taxon>Chromatocurvus</taxon>
    </lineage>
</organism>
<dbReference type="AlphaFoldDB" id="A0A4V2SBW6"/>
<dbReference type="EC" id="3.1.4.58" evidence="2"/>
<evidence type="ECO:0000256" key="2">
    <source>
        <dbReference type="HAMAP-Rule" id="MF_01940"/>
    </source>
</evidence>
<name>A0A4V2SBW6_9GAMM</name>
<dbReference type="NCBIfam" id="TIGR02258">
    <property type="entry name" value="2_5_ligase"/>
    <property type="match status" value="1"/>
</dbReference>
<dbReference type="PANTHER" id="PTHR35561:SF1">
    <property type="entry name" value="RNA 2',3'-CYCLIC PHOSPHODIESTERASE"/>
    <property type="match status" value="1"/>
</dbReference>
<feature type="active site" description="Proton acceptor" evidence="2">
    <location>
        <position position="124"/>
    </location>
</feature>
<accession>A0A4V2SBW6</accession>
<comment type="function">
    <text evidence="2">Hydrolyzes RNA 2',3'-cyclic phosphodiester to an RNA 2'-phosphomonoester.</text>
</comment>
<dbReference type="InterPro" id="IPR009097">
    <property type="entry name" value="Cyclic_Pdiesterase"/>
</dbReference>
<comment type="caution">
    <text evidence="4">The sequence shown here is derived from an EMBL/GenBank/DDBJ whole genome shotgun (WGS) entry which is preliminary data.</text>
</comment>
<feature type="domain" description="Phosphoesterase HXTX" evidence="3">
    <location>
        <begin position="12"/>
        <end position="83"/>
    </location>
</feature>
<evidence type="ECO:0000313" key="5">
    <source>
        <dbReference type="Proteomes" id="UP000294980"/>
    </source>
</evidence>
<keyword evidence="4" id="KW-0436">Ligase</keyword>
<reference evidence="4 5" key="1">
    <citation type="submission" date="2019-03" db="EMBL/GenBank/DDBJ databases">
        <title>Genomic Encyclopedia of Type Strains, Phase IV (KMG-IV): sequencing the most valuable type-strain genomes for metagenomic binning, comparative biology and taxonomic classification.</title>
        <authorList>
            <person name="Goeker M."/>
        </authorList>
    </citation>
    <scope>NUCLEOTIDE SEQUENCE [LARGE SCALE GENOMIC DNA]</scope>
    <source>
        <strain evidence="4 5">DSM 23344</strain>
    </source>
</reference>
<dbReference type="RefSeq" id="WP_117317262.1">
    <property type="nucleotide sequence ID" value="NZ_QQSW01000008.1"/>
</dbReference>
<proteinExistence type="inferred from homology"/>
<feature type="short sequence motif" description="HXTX 1" evidence="2">
    <location>
        <begin position="38"/>
        <end position="41"/>
    </location>
</feature>
<sequence length="180" mass="20089">MRVFFGIEPGLEARQSIADWRDRYGLAAGRPIPPANFHITLAFIGDINDRDLEMLCNTVDEHQRGQEFVAGALALDRVGYWPGPDIYWIGTSREAPQIKRLARKLQSLGGRVGARLTKKTFTPHVTLYRNCSEPPPAPVVLPDIELAYRQVTLFESKPGRAGVSYHPLAEWDLGRALGLP</sequence>